<keyword evidence="3" id="KW-1185">Reference proteome</keyword>
<feature type="region of interest" description="Disordered" evidence="1">
    <location>
        <begin position="174"/>
        <end position="219"/>
    </location>
</feature>
<evidence type="ECO:0000313" key="2">
    <source>
        <dbReference type="EMBL" id="KAL2915473.1"/>
    </source>
</evidence>
<feature type="region of interest" description="Disordered" evidence="1">
    <location>
        <begin position="33"/>
        <end position="52"/>
    </location>
</feature>
<proteinExistence type="predicted"/>
<feature type="compositionally biased region" description="Low complexity" evidence="1">
    <location>
        <begin position="181"/>
        <end position="209"/>
    </location>
</feature>
<reference evidence="2 3" key="1">
    <citation type="submission" date="2023-09" db="EMBL/GenBank/DDBJ databases">
        <title>Pangenome analysis of Batrachochytrium dendrobatidis and related Chytrids.</title>
        <authorList>
            <person name="Yacoub M.N."/>
            <person name="Stajich J.E."/>
            <person name="James T.Y."/>
        </authorList>
    </citation>
    <scope>NUCLEOTIDE SEQUENCE [LARGE SCALE GENOMIC DNA]</scope>
    <source>
        <strain evidence="2 3">JEL0888</strain>
    </source>
</reference>
<gene>
    <name evidence="2" type="ORF">HK105_205089</name>
</gene>
<sequence length="246" mass="26245">MRADHDRVLRLPYKRVPLSASLRTNVLLRNFDSRRTSSPSLPMPPQQQPQCPCDTPDGPCPLCCPSAMDVDLPATDPAAPEIPPDIKAQAARRRQRIMHRRISKRPGDQGDIGADLATLMAVIATNIGAHQHAMVVATAAHPQPQDHDLAHQPAAPPAALLRLAASPTPPALITVRDGLLSPRSPGSPSSPVASGAARPLPLLPPRAQQPSPPTTDMDLPFFEAHHTATLRGEAGQLPVAARFRAL</sequence>
<comment type="caution">
    <text evidence="2">The sequence shown here is derived from an EMBL/GenBank/DDBJ whole genome shotgun (WGS) entry which is preliminary data.</text>
</comment>
<name>A0ABR4N7F8_9FUNG</name>
<protein>
    <submittedName>
        <fullName evidence="2">Uncharacterized protein</fullName>
    </submittedName>
</protein>
<dbReference type="Proteomes" id="UP001527925">
    <property type="component" value="Unassembled WGS sequence"/>
</dbReference>
<accession>A0ABR4N7F8</accession>
<evidence type="ECO:0000256" key="1">
    <source>
        <dbReference type="SAM" id="MobiDB-lite"/>
    </source>
</evidence>
<evidence type="ECO:0000313" key="3">
    <source>
        <dbReference type="Proteomes" id="UP001527925"/>
    </source>
</evidence>
<dbReference type="EMBL" id="JADGIZ020000024">
    <property type="protein sequence ID" value="KAL2915473.1"/>
    <property type="molecule type" value="Genomic_DNA"/>
</dbReference>
<organism evidence="2 3">
    <name type="scientific">Polyrhizophydium stewartii</name>
    <dbReference type="NCBI Taxonomy" id="2732419"/>
    <lineage>
        <taxon>Eukaryota</taxon>
        <taxon>Fungi</taxon>
        <taxon>Fungi incertae sedis</taxon>
        <taxon>Chytridiomycota</taxon>
        <taxon>Chytridiomycota incertae sedis</taxon>
        <taxon>Chytridiomycetes</taxon>
        <taxon>Rhizophydiales</taxon>
        <taxon>Rhizophydiales incertae sedis</taxon>
        <taxon>Polyrhizophydium</taxon>
    </lineage>
</organism>